<proteinExistence type="predicted"/>
<comment type="caution">
    <text evidence="4">The sequence shown here is derived from an EMBL/GenBank/DDBJ whole genome shotgun (WGS) entry which is preliminary data.</text>
</comment>
<dbReference type="RefSeq" id="WP_344372295.1">
    <property type="nucleotide sequence ID" value="NZ_BAAAPW010000002.1"/>
</dbReference>
<reference evidence="4 5" key="1">
    <citation type="journal article" date="2019" name="Int. J. Syst. Evol. Microbiol.">
        <title>The Global Catalogue of Microorganisms (GCM) 10K type strain sequencing project: providing services to taxonomists for standard genome sequencing and annotation.</title>
        <authorList>
            <consortium name="The Broad Institute Genomics Platform"/>
            <consortium name="The Broad Institute Genome Sequencing Center for Infectious Disease"/>
            <person name="Wu L."/>
            <person name="Ma J."/>
        </authorList>
    </citation>
    <scope>NUCLEOTIDE SEQUENCE [LARGE SCALE GENOMIC DNA]</scope>
    <source>
        <strain evidence="4 5">JCM 15672</strain>
    </source>
</reference>
<gene>
    <name evidence="4" type="ORF">GCM10009819_18880</name>
</gene>
<accession>A0ABN2UEX7</accession>
<organism evidence="4 5">
    <name type="scientific">Agromyces tropicus</name>
    <dbReference type="NCBI Taxonomy" id="555371"/>
    <lineage>
        <taxon>Bacteria</taxon>
        <taxon>Bacillati</taxon>
        <taxon>Actinomycetota</taxon>
        <taxon>Actinomycetes</taxon>
        <taxon>Micrococcales</taxon>
        <taxon>Microbacteriaceae</taxon>
        <taxon>Agromyces</taxon>
    </lineage>
</organism>
<dbReference type="Pfam" id="PF13449">
    <property type="entry name" value="Phytase-like"/>
    <property type="match status" value="1"/>
</dbReference>
<dbReference type="PANTHER" id="PTHR46928">
    <property type="entry name" value="MESENCHYME-SPECIFIC CELL SURFACE GLYCOPROTEIN"/>
    <property type="match status" value="1"/>
</dbReference>
<protein>
    <submittedName>
        <fullName evidence="4">Esterase-like activity of phytase family protein</fullName>
    </submittedName>
</protein>
<evidence type="ECO:0000259" key="2">
    <source>
        <dbReference type="Pfam" id="PF13449"/>
    </source>
</evidence>
<dbReference type="PANTHER" id="PTHR46928:SF1">
    <property type="entry name" value="MESENCHYME-SPECIFIC CELL SURFACE GLYCOPROTEIN"/>
    <property type="match status" value="1"/>
</dbReference>
<evidence type="ECO:0000313" key="5">
    <source>
        <dbReference type="Proteomes" id="UP001501196"/>
    </source>
</evidence>
<feature type="signal peptide" evidence="1">
    <location>
        <begin position="1"/>
        <end position="28"/>
    </location>
</feature>
<dbReference type="InterPro" id="IPR027372">
    <property type="entry name" value="Phytase-like_dom"/>
</dbReference>
<sequence length="775" mass="79484">MPSRTLPVAAMLTATALACGAAATPALAEETPAAASAFGRLATYPVFQNVPAGVDPADETVAEISAVSEDGRTLVYTDAAGKRIGFLDLTDPSQPTGLGTVDLAELGHADDQPTSVAIVGDHVLVVVDETGGAFTEPKGRLDVLRLSDRERVASIDLGGQPDSIAISHDGKVAAIAIENQRDEEIEVDGVEGGLPQAPGGFVQVVKLTAAKPSSWKAQPVSFSSPSAQATLADAGLYAPTDPEPEYVAFGPDGTLAVTMQENNGVALVDVRTRKLTGAFSTGTLTATGFDTTKDKRIDASGSLVDVPREPDSIAWVDEHHVATANEGDLFGGTRGWSIFDVRTGELAWDAGTSYEQLAIAHGVYNDDRAGKKGPEPEGLAVAEFGGTPYAFVASERSNIVVVYDVSDPVEPEFVQTLFATNGPEGILPIPGHDLLAVSSEVDEADAGVRASVSLFGFGAGDTSQPSLVSDAVDGQAIGWLALGALSADPADAGTLYTANDSALKTTSIFTVDVTGSPARITDALEVTDGGAPASLDVEGIFARPQGGFWLASEGTTGAGNALIRTDASGAIVESIALPADISSHVGKWGLEGVTATTDATGDEVVYVALQRPLWSDPAAASGPIDGEGVTRIGRYDVATGDWTWFGVQLAATSTPGDWMGLSEIVAVDEDTLAVIERDKLNGPAAAVKRVVAVELGGVEGIAGVGAPGDLPVLSTSAVVDVLPALRAVNGWTQEKLEGLAIAADGRVYAVTDNDGLKDATGETVFLRLGSAADLF</sequence>
<keyword evidence="1" id="KW-0732">Signal</keyword>
<feature type="domain" description="Phytase-like" evidence="2">
    <location>
        <begin position="479"/>
        <end position="754"/>
    </location>
</feature>
<dbReference type="Gene3D" id="2.130.10.10">
    <property type="entry name" value="YVTN repeat-like/Quinoprotein amine dehydrogenase"/>
    <property type="match status" value="1"/>
</dbReference>
<feature type="domain" description="Choice-of-anchor I" evidence="3">
    <location>
        <begin position="329"/>
        <end position="415"/>
    </location>
</feature>
<dbReference type="SUPFAM" id="SSF82171">
    <property type="entry name" value="DPP6 N-terminal domain-like"/>
    <property type="match status" value="1"/>
</dbReference>
<feature type="chain" id="PRO_5046928505" evidence="1">
    <location>
        <begin position="29"/>
        <end position="775"/>
    </location>
</feature>
<dbReference type="Proteomes" id="UP001501196">
    <property type="component" value="Unassembled WGS sequence"/>
</dbReference>
<name>A0ABN2UEX7_9MICO</name>
<dbReference type="Pfam" id="PF22494">
    <property type="entry name" value="choice_anch_I"/>
    <property type="match status" value="1"/>
</dbReference>
<dbReference type="EMBL" id="BAAAPW010000002">
    <property type="protein sequence ID" value="GAA2034756.1"/>
    <property type="molecule type" value="Genomic_DNA"/>
</dbReference>
<dbReference type="PROSITE" id="PS51257">
    <property type="entry name" value="PROKAR_LIPOPROTEIN"/>
    <property type="match status" value="1"/>
</dbReference>
<dbReference type="InterPro" id="IPR055188">
    <property type="entry name" value="Choice_anch_I"/>
</dbReference>
<evidence type="ECO:0000259" key="3">
    <source>
        <dbReference type="Pfam" id="PF22494"/>
    </source>
</evidence>
<evidence type="ECO:0000256" key="1">
    <source>
        <dbReference type="SAM" id="SignalP"/>
    </source>
</evidence>
<dbReference type="InterPro" id="IPR011044">
    <property type="entry name" value="Quino_amine_DH_bsu"/>
</dbReference>
<dbReference type="InterPro" id="IPR015943">
    <property type="entry name" value="WD40/YVTN_repeat-like_dom_sf"/>
</dbReference>
<evidence type="ECO:0000313" key="4">
    <source>
        <dbReference type="EMBL" id="GAA2034756.1"/>
    </source>
</evidence>
<keyword evidence="5" id="KW-1185">Reference proteome</keyword>
<dbReference type="SUPFAM" id="SSF50969">
    <property type="entry name" value="YVTN repeat-like/Quinoprotein amine dehydrogenase"/>
    <property type="match status" value="1"/>
</dbReference>
<dbReference type="InterPro" id="IPR052956">
    <property type="entry name" value="Mesenchyme-surface_protein"/>
</dbReference>